<evidence type="ECO:0000256" key="2">
    <source>
        <dbReference type="SAM" id="Phobius"/>
    </source>
</evidence>
<name>A0A7I5E7B6_HAECO</name>
<evidence type="ECO:0000313" key="4">
    <source>
        <dbReference type="Proteomes" id="UP000025227"/>
    </source>
</evidence>
<feature type="transmembrane region" description="Helical" evidence="2">
    <location>
        <begin position="253"/>
        <end position="276"/>
    </location>
</feature>
<organism evidence="4 5">
    <name type="scientific">Haemonchus contortus</name>
    <name type="common">Barber pole worm</name>
    <dbReference type="NCBI Taxonomy" id="6289"/>
    <lineage>
        <taxon>Eukaryota</taxon>
        <taxon>Metazoa</taxon>
        <taxon>Ecdysozoa</taxon>
        <taxon>Nematoda</taxon>
        <taxon>Chromadorea</taxon>
        <taxon>Rhabditida</taxon>
        <taxon>Rhabditina</taxon>
        <taxon>Rhabditomorpha</taxon>
        <taxon>Strongyloidea</taxon>
        <taxon>Trichostrongylidae</taxon>
        <taxon>Haemonchus</taxon>
    </lineage>
</organism>
<keyword evidence="3" id="KW-0732">Signal</keyword>
<evidence type="ECO:0000256" key="3">
    <source>
        <dbReference type="SAM" id="SignalP"/>
    </source>
</evidence>
<proteinExistence type="predicted"/>
<sequence length="354" mass="39485">MVHGLFFISIASILFPSYTLVYERPNLSVAIEGVGTCTVGRLNYSSRNPEEGLTVRALTNYSSSISVCQVTFVQPFDYVTCAKPLRDILLRVSYIPTSFGDTLRPWCVAGKISTRCYCAGENCFRDTWSVFVFLLEVYREGFSEEMEGQSKKLAKSYGKLKERDEVNTGSGHSVASTLYCILREMKKEFKLDVVPAILIPDDAAIEKDWESFDERLRGRIQGLSPEKGKKDEDSKTLIATEDKEKRMKERFDIVLVIMVALNAICLAILAAFFCWYMTFSKREMQSLGVTHTRGPRKASAEDIAGKKKSSEEDPAKKKSAEALSAGNLSGEQAQGPPPSGAPRKPLPGVDPYFW</sequence>
<feature type="compositionally biased region" description="Basic and acidic residues" evidence="1">
    <location>
        <begin position="298"/>
        <end position="320"/>
    </location>
</feature>
<dbReference type="Proteomes" id="UP000025227">
    <property type="component" value="Unplaced"/>
</dbReference>
<feature type="signal peptide" evidence="3">
    <location>
        <begin position="1"/>
        <end position="19"/>
    </location>
</feature>
<keyword evidence="2" id="KW-1133">Transmembrane helix</keyword>
<dbReference type="OrthoDB" id="5885542at2759"/>
<dbReference type="WBParaSite" id="HCON_00044960-00002">
    <property type="protein sequence ID" value="HCON_00044960-00002"/>
    <property type="gene ID" value="HCON_00044960"/>
</dbReference>
<dbReference type="OMA" id="EVSRTHI"/>
<keyword evidence="2" id="KW-0812">Transmembrane</keyword>
<evidence type="ECO:0000256" key="1">
    <source>
        <dbReference type="SAM" id="MobiDB-lite"/>
    </source>
</evidence>
<feature type="chain" id="PRO_5029783605" evidence="3">
    <location>
        <begin position="20"/>
        <end position="354"/>
    </location>
</feature>
<keyword evidence="4" id="KW-1185">Reference proteome</keyword>
<accession>A0A7I5E7B6</accession>
<dbReference type="AlphaFoldDB" id="A0A7I5E7B6"/>
<evidence type="ECO:0000313" key="5">
    <source>
        <dbReference type="WBParaSite" id="HCON_00044960-00002"/>
    </source>
</evidence>
<keyword evidence="2" id="KW-0472">Membrane</keyword>
<reference evidence="5" key="1">
    <citation type="submission" date="2020-12" db="UniProtKB">
        <authorList>
            <consortium name="WormBaseParasite"/>
        </authorList>
    </citation>
    <scope>IDENTIFICATION</scope>
    <source>
        <strain evidence="5">MHco3</strain>
    </source>
</reference>
<feature type="region of interest" description="Disordered" evidence="1">
    <location>
        <begin position="288"/>
        <end position="354"/>
    </location>
</feature>
<protein>
    <submittedName>
        <fullName evidence="5">Uncharacterized protein</fullName>
    </submittedName>
</protein>